<protein>
    <submittedName>
        <fullName evidence="2">Protein CBG18648</fullName>
    </submittedName>
</protein>
<feature type="region of interest" description="Disordered" evidence="1">
    <location>
        <begin position="780"/>
        <end position="803"/>
    </location>
</feature>
<dbReference type="PANTHER" id="PTHR31751">
    <property type="entry name" value="SI:CH211-108C17.2-RELATED-RELATED"/>
    <property type="match status" value="1"/>
</dbReference>
<dbReference type="HOGENOM" id="CLU_350636_0_0_1"/>
<dbReference type="CTD" id="8580430"/>
<evidence type="ECO:0000256" key="1">
    <source>
        <dbReference type="SAM" id="MobiDB-lite"/>
    </source>
</evidence>
<proteinExistence type="predicted"/>
<feature type="compositionally biased region" description="Basic and acidic residues" evidence="1">
    <location>
        <begin position="691"/>
        <end position="702"/>
    </location>
</feature>
<feature type="region of interest" description="Disordered" evidence="1">
    <location>
        <begin position="691"/>
        <end position="760"/>
    </location>
</feature>
<evidence type="ECO:0000313" key="2">
    <source>
        <dbReference type="EMBL" id="CAP36059.2"/>
    </source>
</evidence>
<feature type="region of interest" description="Disordered" evidence="1">
    <location>
        <begin position="281"/>
        <end position="317"/>
    </location>
</feature>
<dbReference type="KEGG" id="cbr:CBG_18648"/>
<feature type="compositionally biased region" description="Acidic residues" evidence="1">
    <location>
        <begin position="725"/>
        <end position="734"/>
    </location>
</feature>
<dbReference type="RefSeq" id="XP_045096543.1">
    <property type="nucleotide sequence ID" value="XM_045238440.1"/>
</dbReference>
<dbReference type="PANTHER" id="PTHR31751:SF42">
    <property type="entry name" value="PROTEIN CBG10204"/>
    <property type="match status" value="1"/>
</dbReference>
<feature type="compositionally biased region" description="Acidic residues" evidence="1">
    <location>
        <begin position="780"/>
        <end position="794"/>
    </location>
</feature>
<reference evidence="2 3" key="2">
    <citation type="journal article" date="2011" name="PLoS Genet.">
        <title>Caenorhabditis briggsae recombinant inbred line genotypes reveal inter-strain incompatibility and the evolution of recombination.</title>
        <authorList>
            <person name="Ross J.A."/>
            <person name="Koboldt D.C."/>
            <person name="Staisch J.E."/>
            <person name="Chamberlin H.M."/>
            <person name="Gupta B.P."/>
            <person name="Miller R.D."/>
            <person name="Baird S.E."/>
            <person name="Haag E.S."/>
        </authorList>
    </citation>
    <scope>NUCLEOTIDE SEQUENCE [LARGE SCALE GENOMIC DNA]</scope>
    <source>
        <strain evidence="2 3">AF16</strain>
    </source>
</reference>
<organism evidence="2 3">
    <name type="scientific">Caenorhabditis briggsae</name>
    <dbReference type="NCBI Taxonomy" id="6238"/>
    <lineage>
        <taxon>Eukaryota</taxon>
        <taxon>Metazoa</taxon>
        <taxon>Ecdysozoa</taxon>
        <taxon>Nematoda</taxon>
        <taxon>Chromadorea</taxon>
        <taxon>Rhabditida</taxon>
        <taxon>Rhabditina</taxon>
        <taxon>Rhabditomorpha</taxon>
        <taxon>Rhabditoidea</taxon>
        <taxon>Rhabditidae</taxon>
        <taxon>Peloderinae</taxon>
        <taxon>Caenorhabditis</taxon>
    </lineage>
</organism>
<dbReference type="GeneID" id="8580430"/>
<keyword evidence="3" id="KW-1185">Reference proteome</keyword>
<dbReference type="WormBase" id="CBG18648">
    <property type="protein sequence ID" value="CBP47708"/>
    <property type="gene ID" value="WBGene00038029"/>
</dbReference>
<name>A8XTT3_CAEBR</name>
<dbReference type="AlphaFoldDB" id="A8XTT3"/>
<evidence type="ECO:0000313" key="4">
    <source>
        <dbReference type="WormBase" id="CBG18648"/>
    </source>
</evidence>
<sequence>MTLEYENLNISPKIEITENDEQLSFRLNCSVLVENSKFPKKETLASSWGKILLKYGHRITGKSMNIYELFDPDNGWINSKNSLKILYGIQIDAIQKNGIWRFHFSDSFFNGKEKEHGIRVEYEEDFIIVEEEILKFHSKIFSDENSGFLGEFKDFKLLEECMQCAHGVRIDDSKISEILPIAYNLKLFNVIRYCEQKLIQQFPRGQQIPIEMVLKYRMRRYLGYLLENEKSKKVIWEFLKKMNLDELDGETMKYFVSWNNPQEEALDHWVWKSPIVGLEETQSVPSEPSSEYAPPDGWFSEDDGSSRSGGEVSENPSHKTYCISSTEAVLSLLKVCRKCGSKADMNIDHRGFNMNKVKQLFYIIDAPCFTARTYDRIKGNYVYPAVTIWYQNTKEWVWEFMRKAYEEVIRIHFFLGNKDGALNMVGDGSFDSRGRSALYLRYVLMDSKYHLALDFEIVRQKTGEKRYDMEKEGFEKSFSRLVEEASKYLEPGAVKSFTSDRSKSIATSMRLNFPQIEHNFDSWHYIRNITLDIMKTGKWFQLTNFTACEHPEIDEFDEKSAAFLDSNSKKDVKALNCLLNILKKGNRLADIGKVSPFFSTSHVESLNSRAVSYASKDRFYSSDGFTIRTMLTMIDVNERRRDELEGRRVVIREKKYYNKTSKRYSTKYVKKNPTDYRWKIGIKKTTHRLRNEERNARLRRDDSDSDQSDSESDVEDFTSHTVSTTDEDESDADSVWDQLIPVTDDDKMSDSSYEYESDLDTRASDIDSVWDHLVLMDDEGENLDDLEESEDDESYELRRDLRQ</sequence>
<dbReference type="eggNOG" id="ENOG502QSS1">
    <property type="taxonomic scope" value="Eukaryota"/>
</dbReference>
<feature type="compositionally biased region" description="Acidic residues" evidence="1">
    <location>
        <begin position="703"/>
        <end position="716"/>
    </location>
</feature>
<accession>A8XTT3</accession>
<evidence type="ECO:0000313" key="3">
    <source>
        <dbReference type="Proteomes" id="UP000008549"/>
    </source>
</evidence>
<dbReference type="InParanoid" id="A8XTT3"/>
<gene>
    <name evidence="2 4" type="ORF">CBG18648</name>
    <name evidence="2" type="ORF">CBG_18648</name>
</gene>
<dbReference type="Proteomes" id="UP000008549">
    <property type="component" value="Unassembled WGS sequence"/>
</dbReference>
<dbReference type="EMBL" id="HE601466">
    <property type="protein sequence ID" value="CAP36059.2"/>
    <property type="molecule type" value="Genomic_DNA"/>
</dbReference>
<reference evidence="2 3" key="1">
    <citation type="journal article" date="2003" name="PLoS Biol.">
        <title>The genome sequence of Caenorhabditis briggsae: a platform for comparative genomics.</title>
        <authorList>
            <person name="Stein L.D."/>
            <person name="Bao Z."/>
            <person name="Blasiar D."/>
            <person name="Blumenthal T."/>
            <person name="Brent M.R."/>
            <person name="Chen N."/>
            <person name="Chinwalla A."/>
            <person name="Clarke L."/>
            <person name="Clee C."/>
            <person name="Coghlan A."/>
            <person name="Coulson A."/>
            <person name="D'Eustachio P."/>
            <person name="Fitch D.H."/>
            <person name="Fulton L.A."/>
            <person name="Fulton R.E."/>
            <person name="Griffiths-Jones S."/>
            <person name="Harris T.W."/>
            <person name="Hillier L.W."/>
            <person name="Kamath R."/>
            <person name="Kuwabara P.E."/>
            <person name="Mardis E.R."/>
            <person name="Marra M.A."/>
            <person name="Miner T.L."/>
            <person name="Minx P."/>
            <person name="Mullikin J.C."/>
            <person name="Plumb R.W."/>
            <person name="Rogers J."/>
            <person name="Schein J.E."/>
            <person name="Sohrmann M."/>
            <person name="Spieth J."/>
            <person name="Stajich J.E."/>
            <person name="Wei C."/>
            <person name="Willey D."/>
            <person name="Wilson R.K."/>
            <person name="Durbin R."/>
            <person name="Waterston R.H."/>
        </authorList>
    </citation>
    <scope>NUCLEOTIDE SEQUENCE [LARGE SCALE GENOMIC DNA]</scope>
    <source>
        <strain evidence="2 3">AF16</strain>
    </source>
</reference>